<organism evidence="2 3">
    <name type="scientific">Dipteronia sinensis</name>
    <dbReference type="NCBI Taxonomy" id="43782"/>
    <lineage>
        <taxon>Eukaryota</taxon>
        <taxon>Viridiplantae</taxon>
        <taxon>Streptophyta</taxon>
        <taxon>Embryophyta</taxon>
        <taxon>Tracheophyta</taxon>
        <taxon>Spermatophyta</taxon>
        <taxon>Magnoliopsida</taxon>
        <taxon>eudicotyledons</taxon>
        <taxon>Gunneridae</taxon>
        <taxon>Pentapetalae</taxon>
        <taxon>rosids</taxon>
        <taxon>malvids</taxon>
        <taxon>Sapindales</taxon>
        <taxon>Sapindaceae</taxon>
        <taxon>Hippocastanoideae</taxon>
        <taxon>Acereae</taxon>
        <taxon>Dipteronia</taxon>
    </lineage>
</organism>
<keyword evidence="1" id="KW-0472">Membrane</keyword>
<gene>
    <name evidence="2" type="ORF">Dsin_030800</name>
</gene>
<dbReference type="EMBL" id="JANJYJ010000010">
    <property type="protein sequence ID" value="KAK3183514.1"/>
    <property type="molecule type" value="Genomic_DNA"/>
</dbReference>
<dbReference type="Proteomes" id="UP001281410">
    <property type="component" value="Unassembled WGS sequence"/>
</dbReference>
<sequence length="129" mass="14712">MESRAIVGEFPIMVFKVVAIDLIFYVLFVFLGYVENIFGNYTNTHAQSMVCLVGEYVCFCAHLLASSFVRIWMFSEQHRPWSFCLFVLGSLIAYTVGSKCYFRQEVFSLVARCESFSECNLMSSLASVC</sequence>
<feature type="transmembrane region" description="Helical" evidence="1">
    <location>
        <begin position="46"/>
        <end position="69"/>
    </location>
</feature>
<accession>A0AAE0DRQ2</accession>
<keyword evidence="1" id="KW-1133">Transmembrane helix</keyword>
<evidence type="ECO:0000256" key="1">
    <source>
        <dbReference type="SAM" id="Phobius"/>
    </source>
</evidence>
<protein>
    <submittedName>
        <fullName evidence="2">Uncharacterized protein</fullName>
    </submittedName>
</protein>
<dbReference type="AlphaFoldDB" id="A0AAE0DRQ2"/>
<evidence type="ECO:0000313" key="2">
    <source>
        <dbReference type="EMBL" id="KAK3183514.1"/>
    </source>
</evidence>
<feature type="transmembrane region" description="Helical" evidence="1">
    <location>
        <begin position="81"/>
        <end position="97"/>
    </location>
</feature>
<comment type="caution">
    <text evidence="2">The sequence shown here is derived from an EMBL/GenBank/DDBJ whole genome shotgun (WGS) entry which is preliminary data.</text>
</comment>
<reference evidence="2" key="1">
    <citation type="journal article" date="2023" name="Plant J.">
        <title>Genome sequences and population genomics provide insights into the demographic history, inbreeding, and mutation load of two 'living fossil' tree species of Dipteronia.</title>
        <authorList>
            <person name="Feng Y."/>
            <person name="Comes H.P."/>
            <person name="Chen J."/>
            <person name="Zhu S."/>
            <person name="Lu R."/>
            <person name="Zhang X."/>
            <person name="Li P."/>
            <person name="Qiu J."/>
            <person name="Olsen K.M."/>
            <person name="Qiu Y."/>
        </authorList>
    </citation>
    <scope>NUCLEOTIDE SEQUENCE</scope>
    <source>
        <strain evidence="2">NBL</strain>
    </source>
</reference>
<keyword evidence="1" id="KW-0812">Transmembrane</keyword>
<name>A0AAE0DRQ2_9ROSI</name>
<feature type="transmembrane region" description="Helical" evidence="1">
    <location>
        <begin position="12"/>
        <end position="34"/>
    </location>
</feature>
<proteinExistence type="predicted"/>
<keyword evidence="3" id="KW-1185">Reference proteome</keyword>
<evidence type="ECO:0000313" key="3">
    <source>
        <dbReference type="Proteomes" id="UP001281410"/>
    </source>
</evidence>